<reference evidence="2" key="1">
    <citation type="submission" date="2019-04" db="EMBL/GenBank/DDBJ databases">
        <title>Sequencing of skin fungus with MAO and IRED activity.</title>
        <authorList>
            <person name="Marsaioli A.J."/>
            <person name="Bonatto J.M.C."/>
            <person name="Reis Junior O."/>
        </authorList>
    </citation>
    <scope>NUCLEOTIDE SEQUENCE</scope>
    <source>
        <strain evidence="2">30M1</strain>
    </source>
</reference>
<dbReference type="Proteomes" id="UP000801428">
    <property type="component" value="Unassembled WGS sequence"/>
</dbReference>
<dbReference type="EMBL" id="SWKU01000016">
    <property type="protein sequence ID" value="KAF2999897.1"/>
    <property type="molecule type" value="Genomic_DNA"/>
</dbReference>
<proteinExistence type="predicted"/>
<dbReference type="AlphaFoldDB" id="A0A9P4TBF0"/>
<dbReference type="OrthoDB" id="3878372at2759"/>
<sequence length="159" mass="16525">MKLSITVISIVLTSALGASIKRQNDVPNCINGDISTINMPGGGCSEGCFMTEQEGDRVGQICAGNCVATSLALLSLPTTTQAQGSDSLNLNLTLRFFTSSQDDCCDLSATSQALTFTTNSIPVLPVCFDLVDLFGGNATSGFVNQTGNQPNVIGEKGIH</sequence>
<comment type="caution">
    <text evidence="2">The sequence shown here is derived from an EMBL/GenBank/DDBJ whole genome shotgun (WGS) entry which is preliminary data.</text>
</comment>
<name>A0A9P4TBF0_CURKU</name>
<feature type="signal peptide" evidence="1">
    <location>
        <begin position="1"/>
        <end position="17"/>
    </location>
</feature>
<evidence type="ECO:0000313" key="3">
    <source>
        <dbReference type="Proteomes" id="UP000801428"/>
    </source>
</evidence>
<feature type="chain" id="PRO_5040268333" evidence="1">
    <location>
        <begin position="18"/>
        <end position="159"/>
    </location>
</feature>
<keyword evidence="1" id="KW-0732">Signal</keyword>
<accession>A0A9P4TBF0</accession>
<protein>
    <submittedName>
        <fullName evidence="2">Uncharacterized protein</fullName>
    </submittedName>
</protein>
<organism evidence="2 3">
    <name type="scientific">Curvularia kusanoi</name>
    <name type="common">Cochliobolus kusanoi</name>
    <dbReference type="NCBI Taxonomy" id="90978"/>
    <lineage>
        <taxon>Eukaryota</taxon>
        <taxon>Fungi</taxon>
        <taxon>Dikarya</taxon>
        <taxon>Ascomycota</taxon>
        <taxon>Pezizomycotina</taxon>
        <taxon>Dothideomycetes</taxon>
        <taxon>Pleosporomycetidae</taxon>
        <taxon>Pleosporales</taxon>
        <taxon>Pleosporineae</taxon>
        <taxon>Pleosporaceae</taxon>
        <taxon>Curvularia</taxon>
    </lineage>
</organism>
<keyword evidence="3" id="KW-1185">Reference proteome</keyword>
<evidence type="ECO:0000313" key="2">
    <source>
        <dbReference type="EMBL" id="KAF2999897.1"/>
    </source>
</evidence>
<gene>
    <name evidence="2" type="ORF">E8E13_008476</name>
</gene>
<evidence type="ECO:0000256" key="1">
    <source>
        <dbReference type="SAM" id="SignalP"/>
    </source>
</evidence>